<comment type="caution">
    <text evidence="1">The sequence shown here is derived from an EMBL/GenBank/DDBJ whole genome shotgun (WGS) entry which is preliminary data.</text>
</comment>
<organism evidence="1 2">
    <name type="scientific">Mangrovibacter plantisponsor</name>
    <dbReference type="NCBI Taxonomy" id="451513"/>
    <lineage>
        <taxon>Bacteria</taxon>
        <taxon>Pseudomonadati</taxon>
        <taxon>Pseudomonadota</taxon>
        <taxon>Gammaproteobacteria</taxon>
        <taxon>Enterobacterales</taxon>
        <taxon>Enterobacteriaceae</taxon>
        <taxon>Mangrovibacter</taxon>
    </lineage>
</organism>
<sequence length="126" mass="14238">MNADIFTDQLPNSDCATQCQWFDGNKETDALIAIAAEFIAEELTVTWFRIRLVCHRVCDSEGKTTFSASLAYMETEQDDYHAWCGLDCLNAMSCITEVLKGKNWSEAVLFITHYKGVSFYWCGPVA</sequence>
<keyword evidence="2" id="KW-1185">Reference proteome</keyword>
<dbReference type="AlphaFoldDB" id="A0A317Q5X9"/>
<name>A0A317Q5X9_9ENTR</name>
<gene>
    <name evidence="1" type="ORF">DES37_10386</name>
</gene>
<dbReference type="EMBL" id="QGTS01000003">
    <property type="protein sequence ID" value="PWW10711.1"/>
    <property type="molecule type" value="Genomic_DNA"/>
</dbReference>
<protein>
    <submittedName>
        <fullName evidence="1">Uncharacterized protein</fullName>
    </submittedName>
</protein>
<dbReference type="OrthoDB" id="9894185at2"/>
<dbReference type="Proteomes" id="UP000246744">
    <property type="component" value="Unassembled WGS sequence"/>
</dbReference>
<evidence type="ECO:0000313" key="2">
    <source>
        <dbReference type="Proteomes" id="UP000246744"/>
    </source>
</evidence>
<reference evidence="1 2" key="1">
    <citation type="submission" date="2018-05" db="EMBL/GenBank/DDBJ databases">
        <title>Genomic Encyclopedia of Type Strains, Phase IV (KMG-IV): sequencing the most valuable type-strain genomes for metagenomic binning, comparative biology and taxonomic classification.</title>
        <authorList>
            <person name="Goeker M."/>
        </authorList>
    </citation>
    <scope>NUCLEOTIDE SEQUENCE [LARGE SCALE GENOMIC DNA]</scope>
    <source>
        <strain evidence="1 2">DSM 19579</strain>
    </source>
</reference>
<dbReference type="RefSeq" id="WP_110025113.1">
    <property type="nucleotide sequence ID" value="NZ_QGTS01000003.1"/>
</dbReference>
<evidence type="ECO:0000313" key="1">
    <source>
        <dbReference type="EMBL" id="PWW10711.1"/>
    </source>
</evidence>
<proteinExistence type="predicted"/>
<accession>A0A317Q5X9</accession>